<name>A0ABV9EER2_9ACTN</name>
<organism evidence="8 9">
    <name type="scientific">Sphaerisporangium corydalis</name>
    <dbReference type="NCBI Taxonomy" id="1441875"/>
    <lineage>
        <taxon>Bacteria</taxon>
        <taxon>Bacillati</taxon>
        <taxon>Actinomycetota</taxon>
        <taxon>Actinomycetes</taxon>
        <taxon>Streptosporangiales</taxon>
        <taxon>Streptosporangiaceae</taxon>
        <taxon>Sphaerisporangium</taxon>
    </lineage>
</organism>
<evidence type="ECO:0000259" key="7">
    <source>
        <dbReference type="PROSITE" id="PS51846"/>
    </source>
</evidence>
<feature type="transmembrane region" description="Helical" evidence="5">
    <location>
        <begin position="102"/>
        <end position="123"/>
    </location>
</feature>
<dbReference type="EMBL" id="JBHSFN010000010">
    <property type="protein sequence ID" value="MFC4587868.1"/>
    <property type="molecule type" value="Genomic_DNA"/>
</dbReference>
<proteinExistence type="predicted"/>
<dbReference type="InterPro" id="IPR000644">
    <property type="entry name" value="CBS_dom"/>
</dbReference>
<dbReference type="RefSeq" id="WP_262840644.1">
    <property type="nucleotide sequence ID" value="NZ_JANZYP010000002.1"/>
</dbReference>
<keyword evidence="3" id="KW-0129">CBS domain</keyword>
<dbReference type="PROSITE" id="PS51371">
    <property type="entry name" value="CBS"/>
    <property type="match status" value="1"/>
</dbReference>
<dbReference type="InterPro" id="IPR002550">
    <property type="entry name" value="CNNM"/>
</dbReference>
<feature type="transmembrane region" description="Helical" evidence="5">
    <location>
        <begin position="6"/>
        <end position="27"/>
    </location>
</feature>
<dbReference type="PANTHER" id="PTHR43099:SF5">
    <property type="entry name" value="HLYC_CORC FAMILY TRANSPORTER"/>
    <property type="match status" value="1"/>
</dbReference>
<keyword evidence="4 5" id="KW-0472">Membrane</keyword>
<dbReference type="PROSITE" id="PS51846">
    <property type="entry name" value="CNNM"/>
    <property type="match status" value="1"/>
</dbReference>
<comment type="caution">
    <text evidence="8">The sequence shown here is derived from an EMBL/GenBank/DDBJ whole genome shotgun (WGS) entry which is preliminary data.</text>
</comment>
<keyword evidence="4 5" id="KW-0812">Transmembrane</keyword>
<dbReference type="Gene3D" id="3.10.580.10">
    <property type="entry name" value="CBS-domain"/>
    <property type="match status" value="1"/>
</dbReference>
<evidence type="ECO:0000259" key="6">
    <source>
        <dbReference type="PROSITE" id="PS51371"/>
    </source>
</evidence>
<dbReference type="InterPro" id="IPR051676">
    <property type="entry name" value="UPF0053_domain"/>
</dbReference>
<keyword evidence="9" id="KW-1185">Reference proteome</keyword>
<keyword evidence="2" id="KW-1003">Cell membrane</keyword>
<protein>
    <submittedName>
        <fullName evidence="8">Hemolysin family protein</fullName>
    </submittedName>
</protein>
<evidence type="ECO:0000313" key="8">
    <source>
        <dbReference type="EMBL" id="MFC4587868.1"/>
    </source>
</evidence>
<comment type="subcellular location">
    <subcellularLocation>
        <location evidence="1">Cell membrane</location>
        <topology evidence="1">Multi-pass membrane protein</topology>
    </subcellularLocation>
</comment>
<evidence type="ECO:0000256" key="4">
    <source>
        <dbReference type="PROSITE-ProRule" id="PRU01193"/>
    </source>
</evidence>
<gene>
    <name evidence="8" type="ORF">ACFO8L_17380</name>
</gene>
<evidence type="ECO:0000256" key="2">
    <source>
        <dbReference type="ARBA" id="ARBA00022475"/>
    </source>
</evidence>
<feature type="transmembrane region" description="Helical" evidence="5">
    <location>
        <begin position="60"/>
        <end position="82"/>
    </location>
</feature>
<dbReference type="InterPro" id="IPR046342">
    <property type="entry name" value="CBS_dom_sf"/>
</dbReference>
<sequence length="356" mass="37177">MSPLTALLLGVVLLVGNGLFVAAEFAVVSGKRHRLEEAAGGGGRLTRAAGRAALRNGRELSLMLAGAQLGITLCSLGLAMVTEPAIEHLLEPVFGLVGLPESARVGVAYVIALTIITFLHMVVGEMAPKSWALTHPERAAMGLALPFRGFTWIARPVLSALNGLSNGLLGAFGVRPKDELATTRTPPQLAMLVGESGRMGLLDRNEHDLLTRALKVQSQTIERLTVPIASATAVPAGAADDLVRDVAAMSGHLRLLVNGGAPEDVLGVLHVRDTLIHPGSAPEKLMSPAPRLESSTTIPEAVALLQDAHAHLGLVTDAAGRVVGLVSLTDLVGELLDTRAASTPARDRRVRRLPAA</sequence>
<dbReference type="Proteomes" id="UP001595891">
    <property type="component" value="Unassembled WGS sequence"/>
</dbReference>
<evidence type="ECO:0000256" key="5">
    <source>
        <dbReference type="SAM" id="Phobius"/>
    </source>
</evidence>
<feature type="domain" description="CNNM transmembrane" evidence="7">
    <location>
        <begin position="1"/>
        <end position="206"/>
    </location>
</feature>
<evidence type="ECO:0000256" key="3">
    <source>
        <dbReference type="PROSITE-ProRule" id="PRU00703"/>
    </source>
</evidence>
<feature type="domain" description="CBS" evidence="6">
    <location>
        <begin position="285"/>
        <end position="342"/>
    </location>
</feature>
<dbReference type="Pfam" id="PF00571">
    <property type="entry name" value="CBS"/>
    <property type="match status" value="1"/>
</dbReference>
<evidence type="ECO:0000313" key="9">
    <source>
        <dbReference type="Proteomes" id="UP001595891"/>
    </source>
</evidence>
<reference evidence="9" key="1">
    <citation type="journal article" date="2019" name="Int. J. Syst. Evol. Microbiol.">
        <title>The Global Catalogue of Microorganisms (GCM) 10K type strain sequencing project: providing services to taxonomists for standard genome sequencing and annotation.</title>
        <authorList>
            <consortium name="The Broad Institute Genomics Platform"/>
            <consortium name="The Broad Institute Genome Sequencing Center for Infectious Disease"/>
            <person name="Wu L."/>
            <person name="Ma J."/>
        </authorList>
    </citation>
    <scope>NUCLEOTIDE SEQUENCE [LARGE SCALE GENOMIC DNA]</scope>
    <source>
        <strain evidence="9">CCUG 49560</strain>
    </source>
</reference>
<dbReference type="SUPFAM" id="SSF54631">
    <property type="entry name" value="CBS-domain pair"/>
    <property type="match status" value="1"/>
</dbReference>
<dbReference type="Pfam" id="PF01595">
    <property type="entry name" value="CNNM"/>
    <property type="match status" value="1"/>
</dbReference>
<keyword evidence="4 5" id="KW-1133">Transmembrane helix</keyword>
<accession>A0ABV9EER2</accession>
<dbReference type="PANTHER" id="PTHR43099">
    <property type="entry name" value="UPF0053 PROTEIN YRKA"/>
    <property type="match status" value="1"/>
</dbReference>
<evidence type="ECO:0000256" key="1">
    <source>
        <dbReference type="ARBA" id="ARBA00004651"/>
    </source>
</evidence>